<protein>
    <recommendedName>
        <fullName evidence="3">Aminoglycoside phosphotransferase domain-containing protein</fullName>
    </recommendedName>
</protein>
<feature type="domain" description="Aminoglycoside phosphotransferase" evidence="3">
    <location>
        <begin position="39"/>
        <end position="255"/>
    </location>
</feature>
<keyword evidence="5" id="KW-1185">Reference proteome</keyword>
<evidence type="ECO:0000313" key="4">
    <source>
        <dbReference type="EMBL" id="SDD37396.1"/>
    </source>
</evidence>
<dbReference type="GO" id="GO:0005524">
    <property type="term" value="F:ATP binding"/>
    <property type="evidence" value="ECO:0007669"/>
    <property type="project" value="UniProtKB-KW"/>
</dbReference>
<dbReference type="SUPFAM" id="SSF56112">
    <property type="entry name" value="Protein kinase-like (PK-like)"/>
    <property type="match status" value="1"/>
</dbReference>
<dbReference type="STRING" id="265719.SAMN04488509_102208"/>
<dbReference type="Gene3D" id="3.30.200.20">
    <property type="entry name" value="Phosphorylase Kinase, domain 1"/>
    <property type="match status" value="1"/>
</dbReference>
<proteinExistence type="predicted"/>
<dbReference type="RefSeq" id="WP_245679967.1">
    <property type="nucleotide sequence ID" value="NZ_FNAG01000002.1"/>
</dbReference>
<accession>A0A1G6U9M6</accession>
<sequence length="347" mass="38973">MSTAHDSSGPIAIAPADPRAIEALDWACERLGRKDLALAPAASDASFRRYLRLDGAPELLLMDSPPAQVPLQPWLDVGALIGGAGLRVPKVIAADAGLGFALIEHLGDALYQHRLDEHSADALYGRAMEALLRLQTLPAEAVQPYEQARFEMELELMPEWFLRRHLGIALECEDWDPIESAFRLLLDCAMAQPRVFVHRDYHSRNLIDCTPGPGIIDFQDALGGPLTYDLVSLLRDCYLRWDEARVQAWAEDFRRELVRAGRIADAPQRFFRAFDLMGLQRHLKVLGIFCRLHYRDGKAGYLADLPRVLGYVLDIAARHPELADFRVLMQRFTEGRDLTRPRADASA</sequence>
<dbReference type="AlphaFoldDB" id="A0A1G6U9M6"/>
<dbReference type="PANTHER" id="PTHR33540:SF1">
    <property type="entry name" value="N-ACETYLMURAMATE_N-ACETYLGLUCOSAMINE KINASE"/>
    <property type="match status" value="1"/>
</dbReference>
<dbReference type="InterPro" id="IPR011009">
    <property type="entry name" value="Kinase-like_dom_sf"/>
</dbReference>
<dbReference type="EMBL" id="FNAG01000002">
    <property type="protein sequence ID" value="SDD37396.1"/>
    <property type="molecule type" value="Genomic_DNA"/>
</dbReference>
<dbReference type="Gene3D" id="3.90.1200.10">
    <property type="match status" value="1"/>
</dbReference>
<evidence type="ECO:0000313" key="5">
    <source>
        <dbReference type="Proteomes" id="UP000199603"/>
    </source>
</evidence>
<reference evidence="4 5" key="1">
    <citation type="submission" date="2016-10" db="EMBL/GenBank/DDBJ databases">
        <authorList>
            <person name="de Groot N.N."/>
        </authorList>
    </citation>
    <scope>NUCLEOTIDE SEQUENCE [LARGE SCALE GENOMIC DNA]</scope>
    <source>
        <strain evidence="4 5">DSM 16957</strain>
    </source>
</reference>
<evidence type="ECO:0000256" key="2">
    <source>
        <dbReference type="ARBA" id="ARBA00022840"/>
    </source>
</evidence>
<dbReference type="InterPro" id="IPR002575">
    <property type="entry name" value="Aminoglycoside_PTrfase"/>
</dbReference>
<dbReference type="PANTHER" id="PTHR33540">
    <property type="entry name" value="TRNA THREONYLCARBAMOYLADENOSINE BIOSYNTHESIS PROTEIN TSAE"/>
    <property type="match status" value="1"/>
</dbReference>
<gene>
    <name evidence="4" type="ORF">SAMN04488509_102208</name>
</gene>
<dbReference type="Proteomes" id="UP000199603">
    <property type="component" value="Unassembled WGS sequence"/>
</dbReference>
<organism evidence="4 5">
    <name type="scientific">Aquimonas voraii</name>
    <dbReference type="NCBI Taxonomy" id="265719"/>
    <lineage>
        <taxon>Bacteria</taxon>
        <taxon>Pseudomonadati</taxon>
        <taxon>Pseudomonadota</taxon>
        <taxon>Gammaproteobacteria</taxon>
        <taxon>Lysobacterales</taxon>
        <taxon>Lysobacteraceae</taxon>
        <taxon>Aquimonas</taxon>
    </lineage>
</organism>
<keyword evidence="2" id="KW-0067">ATP-binding</keyword>
<evidence type="ECO:0000259" key="3">
    <source>
        <dbReference type="Pfam" id="PF01636"/>
    </source>
</evidence>
<keyword evidence="1" id="KW-0547">Nucleotide-binding</keyword>
<dbReference type="Pfam" id="PF01636">
    <property type="entry name" value="APH"/>
    <property type="match status" value="1"/>
</dbReference>
<name>A0A1G6U9M6_9GAMM</name>
<evidence type="ECO:0000256" key="1">
    <source>
        <dbReference type="ARBA" id="ARBA00022741"/>
    </source>
</evidence>